<dbReference type="SUPFAM" id="SSF52540">
    <property type="entry name" value="P-loop containing nucleoside triphosphate hydrolases"/>
    <property type="match status" value="1"/>
</dbReference>
<dbReference type="InterPro" id="IPR027417">
    <property type="entry name" value="P-loop_NTPase"/>
</dbReference>
<proteinExistence type="predicted"/>
<dbReference type="RefSeq" id="WP_110987960.1">
    <property type="nucleotide sequence ID" value="NZ_CAWNWM010000016.1"/>
</dbReference>
<dbReference type="AlphaFoldDB" id="A0A2W1JQR9"/>
<keyword evidence="2" id="KW-1185">Reference proteome</keyword>
<comment type="caution">
    <text evidence="1">The sequence shown here is derived from an EMBL/GenBank/DDBJ whole genome shotgun (WGS) entry which is preliminary data.</text>
</comment>
<dbReference type="PANTHER" id="PTHR36451">
    <property type="entry name" value="PAPS-DEPENDENT SULFOTRANSFERASE STF3"/>
    <property type="match status" value="1"/>
</dbReference>
<evidence type="ECO:0000313" key="1">
    <source>
        <dbReference type="EMBL" id="PZD71541.1"/>
    </source>
</evidence>
<sequence length="360" mass="41779">MTSLFHPLCGSNLNTLSQLLTQNGPIAPKYLPHAAFALGFTLLRWPITTTERLVSAINPRPPIESPIFIVGYWRSGTTHLHNLMSQDPTFGYISPLATGLPWDILGIVRAFEPLLEKALPEDRYVDNVAVTPNSPQEDSIALASMLPLSYYHSLYFPRRFEYHFRRGVYFEGCSEQEIELWKQRHVQFLSKVSVHQGGKRILMKNPVYVGHIAKLREIWPQAKFVHIYRNPYTVFQSTRHFFTKLLPELTLQTHDELPIDQLILESYPRLMGALEADSEQLPHDSFVEIRFEDLECDPMGQLAKIYNTLNLPDYEQAQPHFKDYLQKLGAYQKNSYSPNVEDRAKVDRLWQLFIQKWNYA</sequence>
<accession>A0A2W1JQR9</accession>
<dbReference type="Gene3D" id="3.40.50.300">
    <property type="entry name" value="P-loop containing nucleotide triphosphate hydrolases"/>
    <property type="match status" value="1"/>
</dbReference>
<evidence type="ECO:0008006" key="3">
    <source>
        <dbReference type="Google" id="ProtNLM"/>
    </source>
</evidence>
<dbReference type="EMBL" id="PQWO01000016">
    <property type="protein sequence ID" value="PZD71541.1"/>
    <property type="molecule type" value="Genomic_DNA"/>
</dbReference>
<dbReference type="OrthoDB" id="9777890at2"/>
<dbReference type="Proteomes" id="UP000248857">
    <property type="component" value="Unassembled WGS sequence"/>
</dbReference>
<reference evidence="1 2" key="1">
    <citation type="journal article" date="2018" name="Sci. Rep.">
        <title>A novel species of the marine cyanobacterium Acaryochloris with a unique pigment content and lifestyle.</title>
        <authorList>
            <person name="Partensky F."/>
            <person name="Six C."/>
            <person name="Ratin M."/>
            <person name="Garczarek L."/>
            <person name="Vaulot D."/>
            <person name="Probert I."/>
            <person name="Calteau A."/>
            <person name="Gourvil P."/>
            <person name="Marie D."/>
            <person name="Grebert T."/>
            <person name="Bouchier C."/>
            <person name="Le Panse S."/>
            <person name="Gachenot M."/>
            <person name="Rodriguez F."/>
            <person name="Garrido J.L."/>
        </authorList>
    </citation>
    <scope>NUCLEOTIDE SEQUENCE [LARGE SCALE GENOMIC DNA]</scope>
    <source>
        <strain evidence="1 2">RCC1774</strain>
    </source>
</reference>
<evidence type="ECO:0000313" key="2">
    <source>
        <dbReference type="Proteomes" id="UP000248857"/>
    </source>
</evidence>
<dbReference type="Pfam" id="PF13469">
    <property type="entry name" value="Sulfotransfer_3"/>
    <property type="match status" value="1"/>
</dbReference>
<organism evidence="1 2">
    <name type="scientific">Acaryochloris thomasi RCC1774</name>
    <dbReference type="NCBI Taxonomy" id="1764569"/>
    <lineage>
        <taxon>Bacteria</taxon>
        <taxon>Bacillati</taxon>
        <taxon>Cyanobacteriota</taxon>
        <taxon>Cyanophyceae</taxon>
        <taxon>Acaryochloridales</taxon>
        <taxon>Acaryochloridaceae</taxon>
        <taxon>Acaryochloris</taxon>
        <taxon>Acaryochloris thomasi</taxon>
    </lineage>
</organism>
<name>A0A2W1JQR9_9CYAN</name>
<gene>
    <name evidence="1" type="ORF">C1752_06161</name>
</gene>
<dbReference type="PANTHER" id="PTHR36451:SF1">
    <property type="entry name" value="OMEGA-HYDROXY-BETA-DIHYDROMENAQUINONE-9 SULFOTRANSFERASE STF3"/>
    <property type="match status" value="1"/>
</dbReference>
<dbReference type="InterPro" id="IPR052736">
    <property type="entry name" value="Stf3_sulfotransferase"/>
</dbReference>
<protein>
    <recommendedName>
        <fullName evidence="3">Sulfotransferase</fullName>
    </recommendedName>
</protein>